<dbReference type="Proteomes" id="UP000001861">
    <property type="component" value="Unassembled WGS sequence"/>
</dbReference>
<comment type="similarity">
    <text evidence="2">Belongs to the KptA/TPT1 family.</text>
</comment>
<dbReference type="RefSeq" id="XP_001831743.2">
    <property type="nucleotide sequence ID" value="XM_001831691.2"/>
</dbReference>
<dbReference type="KEGG" id="cci:CC1G_08347"/>
<dbReference type="InParanoid" id="A8NA91"/>
<feature type="region of interest" description="Disordered" evidence="7">
    <location>
        <begin position="1"/>
        <end position="58"/>
    </location>
</feature>
<dbReference type="HOGENOM" id="CLU_1277562_0_0_1"/>
<comment type="function">
    <text evidence="1">Catalyzes the last step of tRNA splicing, the transfer of the splice junction 2'-phosphate from ligated tRNA to NAD to produce ADP-ribose 1''-2'' cyclic phosphate.</text>
</comment>
<organism evidence="8 9">
    <name type="scientific">Coprinopsis cinerea (strain Okayama-7 / 130 / ATCC MYA-4618 / FGSC 9003)</name>
    <name type="common">Inky cap fungus</name>
    <name type="synonym">Hormographiella aspergillata</name>
    <dbReference type="NCBI Taxonomy" id="240176"/>
    <lineage>
        <taxon>Eukaryota</taxon>
        <taxon>Fungi</taxon>
        <taxon>Dikarya</taxon>
        <taxon>Basidiomycota</taxon>
        <taxon>Agaricomycotina</taxon>
        <taxon>Agaricomycetes</taxon>
        <taxon>Agaricomycetidae</taxon>
        <taxon>Agaricales</taxon>
        <taxon>Agaricineae</taxon>
        <taxon>Psathyrellaceae</taxon>
        <taxon>Coprinopsis</taxon>
    </lineage>
</organism>
<keyword evidence="5" id="KW-0520">NAD</keyword>
<dbReference type="EC" id="2.7.1.160" evidence="3"/>
<dbReference type="VEuPathDB" id="FungiDB:CC1G_08347"/>
<feature type="compositionally biased region" description="Gly residues" evidence="7">
    <location>
        <begin position="34"/>
        <end position="44"/>
    </location>
</feature>
<name>A8NA91_COPC7</name>
<evidence type="ECO:0000256" key="3">
    <source>
        <dbReference type="ARBA" id="ARBA00012007"/>
    </source>
</evidence>
<evidence type="ECO:0000256" key="4">
    <source>
        <dbReference type="ARBA" id="ARBA00022679"/>
    </source>
</evidence>
<comment type="catalytic activity">
    <reaction evidence="6">
        <text>2'-phospho-[ligated tRNA] + NAD(+) = mature tRNA + ADP-alpha-D-ribose 1'',2''-cyclic phosphate + nicotinamide</text>
        <dbReference type="Rhea" id="RHEA:23324"/>
        <dbReference type="Rhea" id="RHEA-COMP:11106"/>
        <dbReference type="Rhea" id="RHEA-COMP:11107"/>
        <dbReference type="ChEBI" id="CHEBI:17154"/>
        <dbReference type="ChEBI" id="CHEBI:57540"/>
        <dbReference type="ChEBI" id="CHEBI:76596"/>
        <dbReference type="ChEBI" id="CHEBI:82883"/>
        <dbReference type="ChEBI" id="CHEBI:85027"/>
        <dbReference type="EC" id="2.7.1.160"/>
    </reaction>
</comment>
<dbReference type="PANTHER" id="PTHR12684">
    <property type="entry name" value="PUTATIVE PHOSPHOTRANSFERASE"/>
    <property type="match status" value="1"/>
</dbReference>
<dbReference type="AlphaFoldDB" id="A8NA91"/>
<dbReference type="SUPFAM" id="SSF56399">
    <property type="entry name" value="ADP-ribosylation"/>
    <property type="match status" value="1"/>
</dbReference>
<evidence type="ECO:0000256" key="5">
    <source>
        <dbReference type="ARBA" id="ARBA00023027"/>
    </source>
</evidence>
<evidence type="ECO:0000313" key="9">
    <source>
        <dbReference type="Proteomes" id="UP000001861"/>
    </source>
</evidence>
<comment type="caution">
    <text evidence="8">The sequence shown here is derived from an EMBL/GenBank/DDBJ whole genome shotgun (WGS) entry which is preliminary data.</text>
</comment>
<evidence type="ECO:0000313" key="8">
    <source>
        <dbReference type="EMBL" id="EAU90074.2"/>
    </source>
</evidence>
<accession>A8NA91</accession>
<dbReference type="STRING" id="240176.A8NA91"/>
<keyword evidence="4" id="KW-0808">Transferase</keyword>
<dbReference type="eggNOG" id="KOG2278">
    <property type="taxonomic scope" value="Eukaryota"/>
</dbReference>
<dbReference type="Gene3D" id="1.10.10.970">
    <property type="entry name" value="RNA 2'-phosphotransferase, Tpt1/KptA family, N-terminal domain"/>
    <property type="match status" value="1"/>
</dbReference>
<dbReference type="OMA" id="RIHIPRF"/>
<proteinExistence type="inferred from homology"/>
<dbReference type="InterPro" id="IPR002745">
    <property type="entry name" value="Ptrans_KptA/Tpt1"/>
</dbReference>
<sequence>MDRDDEQTFAESSRHREGKGSDRHGGKGGKGKGKSSGGGGGGRGKPSRSTKLRGLEKDSPDVRISKTLSWLLRHGAAKEGLSIRPDGYLDYPKLKAVSLNFKNLQEIVKADAKRRYDLRFEFENATVATEAPTDEQPSAAGSWWIKANQGHSIKAVALDLKPINSVDDIPTGIAVHGTNQSAWKSIATQGLSKMSRNHIHLAQGVSGENVISVPLI</sequence>
<dbReference type="GO" id="GO:0006388">
    <property type="term" value="P:tRNA splicing, via endonucleolytic cleavage and ligation"/>
    <property type="evidence" value="ECO:0007669"/>
    <property type="project" value="TreeGrafter"/>
</dbReference>
<dbReference type="InterPro" id="IPR042081">
    <property type="entry name" value="RNA_2'-PTrans_C"/>
</dbReference>
<evidence type="ECO:0000256" key="7">
    <source>
        <dbReference type="SAM" id="MobiDB-lite"/>
    </source>
</evidence>
<evidence type="ECO:0000256" key="2">
    <source>
        <dbReference type="ARBA" id="ARBA00009836"/>
    </source>
</evidence>
<dbReference type="PANTHER" id="PTHR12684:SF2">
    <property type="entry name" value="TRNA 2'-PHOSPHOTRANSFERASE 1"/>
    <property type="match status" value="1"/>
</dbReference>
<dbReference type="InterPro" id="IPR042080">
    <property type="entry name" value="RNA_2'-PTrans_N"/>
</dbReference>
<keyword evidence="9" id="KW-1185">Reference proteome</keyword>
<dbReference type="GeneID" id="6008217"/>
<reference evidence="8 9" key="1">
    <citation type="journal article" date="2010" name="Proc. Natl. Acad. Sci. U.S.A.">
        <title>Insights into evolution of multicellular fungi from the assembled chromosomes of the mushroom Coprinopsis cinerea (Coprinus cinereus).</title>
        <authorList>
            <person name="Stajich J.E."/>
            <person name="Wilke S.K."/>
            <person name="Ahren D."/>
            <person name="Au C.H."/>
            <person name="Birren B.W."/>
            <person name="Borodovsky M."/>
            <person name="Burns C."/>
            <person name="Canback B."/>
            <person name="Casselton L.A."/>
            <person name="Cheng C.K."/>
            <person name="Deng J."/>
            <person name="Dietrich F.S."/>
            <person name="Fargo D.C."/>
            <person name="Farman M.L."/>
            <person name="Gathman A.C."/>
            <person name="Goldberg J."/>
            <person name="Guigo R."/>
            <person name="Hoegger P.J."/>
            <person name="Hooker J.B."/>
            <person name="Huggins A."/>
            <person name="James T.Y."/>
            <person name="Kamada T."/>
            <person name="Kilaru S."/>
            <person name="Kodira C."/>
            <person name="Kues U."/>
            <person name="Kupfer D."/>
            <person name="Kwan H.S."/>
            <person name="Lomsadze A."/>
            <person name="Li W."/>
            <person name="Lilly W.W."/>
            <person name="Ma L.J."/>
            <person name="Mackey A.J."/>
            <person name="Manning G."/>
            <person name="Martin F."/>
            <person name="Muraguchi H."/>
            <person name="Natvig D.O."/>
            <person name="Palmerini H."/>
            <person name="Ramesh M.A."/>
            <person name="Rehmeyer C.J."/>
            <person name="Roe B.A."/>
            <person name="Shenoy N."/>
            <person name="Stanke M."/>
            <person name="Ter-Hovhannisyan V."/>
            <person name="Tunlid A."/>
            <person name="Velagapudi R."/>
            <person name="Vision T.J."/>
            <person name="Zeng Q."/>
            <person name="Zolan M.E."/>
            <person name="Pukkila P.J."/>
        </authorList>
    </citation>
    <scope>NUCLEOTIDE SEQUENCE [LARGE SCALE GENOMIC DNA]</scope>
    <source>
        <strain evidence="9">Okayama-7 / 130 / ATCC MYA-4618 / FGSC 9003</strain>
    </source>
</reference>
<dbReference type="Pfam" id="PF01885">
    <property type="entry name" value="PTS_2-RNA"/>
    <property type="match status" value="1"/>
</dbReference>
<dbReference type="Gene3D" id="3.20.170.30">
    <property type="match status" value="1"/>
</dbReference>
<evidence type="ECO:0000256" key="6">
    <source>
        <dbReference type="ARBA" id="ARBA00047949"/>
    </source>
</evidence>
<feature type="compositionally biased region" description="Basic and acidic residues" evidence="7">
    <location>
        <begin position="12"/>
        <end position="25"/>
    </location>
</feature>
<evidence type="ECO:0000256" key="1">
    <source>
        <dbReference type="ARBA" id="ARBA00003343"/>
    </source>
</evidence>
<gene>
    <name evidence="8" type="ORF">CC1G_08347</name>
</gene>
<protein>
    <recommendedName>
        <fullName evidence="3">2'-phosphotransferase</fullName>
        <ecNumber evidence="3">2.7.1.160</ecNumber>
    </recommendedName>
</protein>
<dbReference type="OrthoDB" id="419694at2759"/>
<dbReference type="EMBL" id="AACS02000007">
    <property type="protein sequence ID" value="EAU90074.2"/>
    <property type="molecule type" value="Genomic_DNA"/>
</dbReference>
<dbReference type="GO" id="GO:0000215">
    <property type="term" value="F:tRNA 2'-phosphotransferase activity"/>
    <property type="evidence" value="ECO:0007669"/>
    <property type="project" value="UniProtKB-EC"/>
</dbReference>